<feature type="compositionally biased region" description="Polar residues" evidence="1">
    <location>
        <begin position="59"/>
        <end position="68"/>
    </location>
</feature>
<dbReference type="AlphaFoldDB" id="A0A8H7Z919"/>
<sequence length="99" mass="11450">MFRRPRRNRAKHAAVICREIGIWIKINFIQGHSLFMTDRIAQPAVFALSRRIASHRITAAQTTSSPHQFQPVRTKEFFSSGEEGGESSRRHRYGANREK</sequence>
<feature type="region of interest" description="Disordered" evidence="1">
    <location>
        <begin position="58"/>
        <end position="99"/>
    </location>
</feature>
<feature type="compositionally biased region" description="Basic residues" evidence="1">
    <location>
        <begin position="89"/>
        <end position="99"/>
    </location>
</feature>
<organism evidence="2 3">
    <name type="scientific">Ajellomyces capsulatus</name>
    <name type="common">Darling's disease fungus</name>
    <name type="synonym">Histoplasma capsulatum</name>
    <dbReference type="NCBI Taxonomy" id="5037"/>
    <lineage>
        <taxon>Eukaryota</taxon>
        <taxon>Fungi</taxon>
        <taxon>Dikarya</taxon>
        <taxon>Ascomycota</taxon>
        <taxon>Pezizomycotina</taxon>
        <taxon>Eurotiomycetes</taxon>
        <taxon>Eurotiomycetidae</taxon>
        <taxon>Onygenales</taxon>
        <taxon>Ajellomycetaceae</taxon>
        <taxon>Histoplasma</taxon>
    </lineage>
</organism>
<evidence type="ECO:0000256" key="1">
    <source>
        <dbReference type="SAM" id="MobiDB-lite"/>
    </source>
</evidence>
<accession>A0A8H7Z919</accession>
<protein>
    <submittedName>
        <fullName evidence="2">Uncharacterized protein</fullName>
    </submittedName>
</protein>
<comment type="caution">
    <text evidence="2">The sequence shown here is derived from an EMBL/GenBank/DDBJ whole genome shotgun (WGS) entry which is preliminary data.</text>
</comment>
<gene>
    <name evidence="2" type="ORF">I7I52_03241</name>
</gene>
<dbReference type="EMBL" id="JAEVHI010000001">
    <property type="protein sequence ID" value="KAG5304781.1"/>
    <property type="molecule type" value="Genomic_DNA"/>
</dbReference>
<dbReference type="Proteomes" id="UP000670092">
    <property type="component" value="Unassembled WGS sequence"/>
</dbReference>
<dbReference type="VEuPathDB" id="FungiDB:I7I52_03241"/>
<name>A0A8H7Z919_AJECA</name>
<evidence type="ECO:0000313" key="2">
    <source>
        <dbReference type="EMBL" id="KAG5304781.1"/>
    </source>
</evidence>
<proteinExistence type="predicted"/>
<evidence type="ECO:0000313" key="3">
    <source>
        <dbReference type="Proteomes" id="UP000670092"/>
    </source>
</evidence>
<reference evidence="2 3" key="1">
    <citation type="submission" date="2021-01" db="EMBL/GenBank/DDBJ databases">
        <title>Chromosome-level genome assembly of a human fungal pathogen reveals clustering of transcriptionally co-regulated genes.</title>
        <authorList>
            <person name="Voorhies M."/>
            <person name="Cohen S."/>
            <person name="Shea T.P."/>
            <person name="Petrus S."/>
            <person name="Munoz J.F."/>
            <person name="Poplawski S."/>
            <person name="Goldman W.E."/>
            <person name="Michael T."/>
            <person name="Cuomo C.A."/>
            <person name="Sil A."/>
            <person name="Beyhan S."/>
        </authorList>
    </citation>
    <scope>NUCLEOTIDE SEQUENCE [LARGE SCALE GENOMIC DNA]</scope>
    <source>
        <strain evidence="2 3">G184AR</strain>
    </source>
</reference>